<evidence type="ECO:0000313" key="1">
    <source>
        <dbReference type="EMBL" id="MVN13980.1"/>
    </source>
</evidence>
<comment type="caution">
    <text evidence="1">The sequence shown here is derived from an EMBL/GenBank/DDBJ whole genome shotgun (WGS) entry which is preliminary data.</text>
</comment>
<dbReference type="AlphaFoldDB" id="A0A6N8IEV5"/>
<proteinExistence type="predicted"/>
<keyword evidence="2" id="KW-1185">Reference proteome</keyword>
<accession>A0A6N8IEV5</accession>
<gene>
    <name evidence="1" type="ORF">GO738_01190</name>
</gene>
<dbReference type="RefSeq" id="WP_123674020.1">
    <property type="nucleotide sequence ID" value="NZ_JAJCNT010000015.1"/>
</dbReference>
<dbReference type="Proteomes" id="UP000468327">
    <property type="component" value="Unassembled WGS sequence"/>
</dbReference>
<sequence length="67" mass="7566">MSMEGPCTEEQIIALEGIFDWIDLDNLQQQVIDAVGLDWADDINSAIANLECEIRETIRDMRKEAGL</sequence>
<evidence type="ECO:0000313" key="2">
    <source>
        <dbReference type="Proteomes" id="UP000468327"/>
    </source>
</evidence>
<protein>
    <submittedName>
        <fullName evidence="1">Uncharacterized protein</fullName>
    </submittedName>
</protein>
<dbReference type="EMBL" id="WPOC01000002">
    <property type="protein sequence ID" value="MVN13980.1"/>
    <property type="molecule type" value="Genomic_DNA"/>
</dbReference>
<name>A0A6N8IEV5_9ACTN</name>
<organism evidence="1 2">
    <name type="scientific">Gordonibacter urolithinfaciens</name>
    <dbReference type="NCBI Taxonomy" id="1335613"/>
    <lineage>
        <taxon>Bacteria</taxon>
        <taxon>Bacillati</taxon>
        <taxon>Actinomycetota</taxon>
        <taxon>Coriobacteriia</taxon>
        <taxon>Eggerthellales</taxon>
        <taxon>Eggerthellaceae</taxon>
        <taxon>Gordonibacter</taxon>
    </lineage>
</organism>
<reference evidence="1 2" key="1">
    <citation type="submission" date="2019-11" db="EMBL/GenBank/DDBJ databases">
        <title>Whole genome shotgun sequencing (WGS) data from Adlercreutzia equolifaciens ResAG-91, Eggerthella lenta MRI-F36, MRI-F37, MRI-F40, ResAG-49, ResAG-88, ResAG-121, ResAG-145, and Gordonibacter sp. ResAG-5, ResAG-26, ResAG-43, ResAG-50, ResAG-59.</title>
        <authorList>
            <person name="Stoll D.A."/>
            <person name="Danylec N."/>
            <person name="Franz C.M.A.P."/>
            <person name="Huch M."/>
        </authorList>
    </citation>
    <scope>NUCLEOTIDE SEQUENCE [LARGE SCALE GENOMIC DNA]</scope>
    <source>
        <strain evidence="1 2">ResAG-59</strain>
    </source>
</reference>